<proteinExistence type="predicted"/>
<name>A0A2N3LAM9_9PROT</name>
<dbReference type="Gene3D" id="3.40.50.620">
    <property type="entry name" value="HUPs"/>
    <property type="match status" value="1"/>
</dbReference>
<dbReference type="Gene3D" id="1.10.10.1710">
    <property type="entry name" value="Deoxyribodipyrimidine photolyase-related"/>
    <property type="match status" value="1"/>
</dbReference>
<dbReference type="EMBL" id="NXGX01000002">
    <property type="protein sequence ID" value="PKR59796.1"/>
    <property type="molecule type" value="Genomic_DNA"/>
</dbReference>
<dbReference type="Pfam" id="PF04244">
    <property type="entry name" value="DPRP"/>
    <property type="match status" value="1"/>
</dbReference>
<dbReference type="PANTHER" id="PTHR38657:SF1">
    <property type="entry name" value="SLR1343 PROTEIN"/>
    <property type="match status" value="1"/>
</dbReference>
<comment type="caution">
    <text evidence="1">The sequence shown here is derived from an EMBL/GenBank/DDBJ whole genome shotgun (WGS) entry which is preliminary data.</text>
</comment>
<protein>
    <submittedName>
        <fullName evidence="1">Cryptochrome/photolyase family protein</fullName>
    </submittedName>
</protein>
<sequence>MSHYSTIRFVLGDQLSRSLSSLSDANPDHDLIVMAEPRCEARYVAHHRQKIVLVLSAMRHFAAELREQGFTVEYFDYTHHPTDSFTDALQLAVSKHDISSVIITEPGEWRVRREIDRWPQEANVSLTIRPDDRFFAPLSAFADFAEGRKELRMEYFYRGLRRDTGILMEPDGTPVGGQWNFDHDNRKRLPDDVTPPAPKSFSPNDLTQKLLATVTDDFPDAIGTVDTFGWAVTRQDALEALDHFITHRLPKFGDYQDAMTVKSPTVYHSLISPYINVGLLLPDEVCRAAERAYYDGMAPLNAVEGFIRQILGWREYVRGLYWFVGPDYGKDNYFKAERPLPDFFWTGDVPMNCLHQAIGETLENAYGHHIQRLMVIGNFALLTGLDPKEVCDWYLGVYIDAFEWVELPNTFGMALYADGGVMASKPYAASGKYIDRMSDYCAECQFSPRKNTGPDACPFNALYWHFLDRNADKLGKNPRLGMPYRNWARMKDDTKRDLITQADIFLRQLDGGKLIKRPEQPTLL</sequence>
<dbReference type="InterPro" id="IPR007357">
    <property type="entry name" value="PhrB-like"/>
</dbReference>
<dbReference type="Gene3D" id="1.25.40.80">
    <property type="match status" value="1"/>
</dbReference>
<gene>
    <name evidence="1" type="ORF">COO92_06245</name>
</gene>
<accession>A0A2N3LAM9</accession>
<organism evidence="1 2">
    <name type="scientific">Thalassospira lohafexi</name>
    <dbReference type="NCBI Taxonomy" id="744227"/>
    <lineage>
        <taxon>Bacteria</taxon>
        <taxon>Pseudomonadati</taxon>
        <taxon>Pseudomonadota</taxon>
        <taxon>Alphaproteobacteria</taxon>
        <taxon>Rhodospirillales</taxon>
        <taxon>Thalassospiraceae</taxon>
        <taxon>Thalassospira</taxon>
    </lineage>
</organism>
<dbReference type="SUPFAM" id="SSF48173">
    <property type="entry name" value="Cryptochrome/photolyase FAD-binding domain"/>
    <property type="match status" value="1"/>
</dbReference>
<dbReference type="PANTHER" id="PTHR38657">
    <property type="entry name" value="SLR1343 PROTEIN"/>
    <property type="match status" value="1"/>
</dbReference>
<dbReference type="AlphaFoldDB" id="A0A2N3LAM9"/>
<dbReference type="GO" id="GO:0016829">
    <property type="term" value="F:lyase activity"/>
    <property type="evidence" value="ECO:0007669"/>
    <property type="project" value="UniProtKB-KW"/>
</dbReference>
<dbReference type="InterPro" id="IPR036134">
    <property type="entry name" value="Crypto/Photolyase_FAD-like_sf"/>
</dbReference>
<evidence type="ECO:0000313" key="1">
    <source>
        <dbReference type="EMBL" id="PKR59796.1"/>
    </source>
</evidence>
<dbReference type="Proteomes" id="UP000233332">
    <property type="component" value="Unassembled WGS sequence"/>
</dbReference>
<keyword evidence="1" id="KW-0456">Lyase</keyword>
<dbReference type="RefSeq" id="WP_101300966.1">
    <property type="nucleotide sequence ID" value="NZ_NXGX01000002.1"/>
</dbReference>
<keyword evidence="2" id="KW-1185">Reference proteome</keyword>
<evidence type="ECO:0000313" key="2">
    <source>
        <dbReference type="Proteomes" id="UP000233332"/>
    </source>
</evidence>
<dbReference type="InterPro" id="IPR052551">
    <property type="entry name" value="UV-DNA_repair_photolyase"/>
</dbReference>
<dbReference type="InterPro" id="IPR014729">
    <property type="entry name" value="Rossmann-like_a/b/a_fold"/>
</dbReference>
<reference evidence="1 2" key="1">
    <citation type="submission" date="2017-09" db="EMBL/GenBank/DDBJ databases">
        <title>Biodiversity and function of Thalassospira species in the particle-attached aromatic-hydrocarbon-degrading consortia from the surface seawater of the China South Sea.</title>
        <authorList>
            <person name="Dong C."/>
            <person name="Lai Q."/>
            <person name="Shao Z."/>
        </authorList>
    </citation>
    <scope>NUCLEOTIDE SEQUENCE [LARGE SCALE GENOMIC DNA]</scope>
    <source>
        <strain evidence="1 2">139Z-12</strain>
    </source>
</reference>
<dbReference type="Gene3D" id="1.10.579.10">
    <property type="entry name" value="DNA Cyclobutane Dipyrimidine Photolyase, subunit A, domain 3"/>
    <property type="match status" value="1"/>
</dbReference>